<dbReference type="AlphaFoldDB" id="A0A5C5FMC8"/>
<keyword evidence="3" id="KW-1185">Reference proteome</keyword>
<accession>A0A5C5FMC8</accession>
<feature type="compositionally biased region" description="Low complexity" evidence="1">
    <location>
        <begin position="166"/>
        <end position="204"/>
    </location>
</feature>
<feature type="compositionally biased region" description="Polar residues" evidence="1">
    <location>
        <begin position="8"/>
        <end position="25"/>
    </location>
</feature>
<comment type="caution">
    <text evidence="2">The sequence shown here is derived from an EMBL/GenBank/DDBJ whole genome shotgun (WGS) entry which is preliminary data.</text>
</comment>
<evidence type="ECO:0000256" key="1">
    <source>
        <dbReference type="SAM" id="MobiDB-lite"/>
    </source>
</evidence>
<evidence type="ECO:0000313" key="2">
    <source>
        <dbReference type="EMBL" id="TNY17422.1"/>
    </source>
</evidence>
<dbReference type="Proteomes" id="UP000311382">
    <property type="component" value="Unassembled WGS sequence"/>
</dbReference>
<feature type="compositionally biased region" description="Polar residues" evidence="1">
    <location>
        <begin position="124"/>
        <end position="154"/>
    </location>
</feature>
<organism evidence="2 3">
    <name type="scientific">Rhodotorula diobovata</name>
    <dbReference type="NCBI Taxonomy" id="5288"/>
    <lineage>
        <taxon>Eukaryota</taxon>
        <taxon>Fungi</taxon>
        <taxon>Dikarya</taxon>
        <taxon>Basidiomycota</taxon>
        <taxon>Pucciniomycotina</taxon>
        <taxon>Microbotryomycetes</taxon>
        <taxon>Sporidiobolales</taxon>
        <taxon>Sporidiobolaceae</taxon>
        <taxon>Rhodotorula</taxon>
    </lineage>
</organism>
<protein>
    <submittedName>
        <fullName evidence="2">Uncharacterized protein</fullName>
    </submittedName>
</protein>
<feature type="region of interest" description="Disordered" evidence="1">
    <location>
        <begin position="1"/>
        <end position="291"/>
    </location>
</feature>
<feature type="compositionally biased region" description="Low complexity" evidence="1">
    <location>
        <begin position="252"/>
        <end position="270"/>
    </location>
</feature>
<sequence>MSGAGSPRTYSATHTDSQPKSTTTATRHEGRTSAIPSASQPHPVFTEADASHPASEGGSAFSSFQPGQPTATGPSAHGVTAQEGAASSHLSASPHAPRGDSDPFTRDTPSTGSSPSTSHKVDSATIQGDSTSHSPSSTKQNESVSSTSQQQTGADTLKYTDPFADSSSSASPSSSSPSSKTRSQSTSPSSSAQPASASSPTMTAGRGAPLAGADSRASTGSSHGSPAWVNERSSEGKADYPTHDPPSRSSHDSPAPTKSSTSTSGSAQQSHDSHKPTLRERLRETFHHSSH</sequence>
<evidence type="ECO:0000313" key="3">
    <source>
        <dbReference type="Proteomes" id="UP000311382"/>
    </source>
</evidence>
<gene>
    <name evidence="2" type="ORF">DMC30DRAFT_405887</name>
</gene>
<feature type="compositionally biased region" description="Basic and acidic residues" evidence="1">
    <location>
        <begin position="232"/>
        <end position="251"/>
    </location>
</feature>
<feature type="compositionally biased region" description="Low complexity" evidence="1">
    <location>
        <begin position="85"/>
        <end position="96"/>
    </location>
</feature>
<reference evidence="2 3" key="1">
    <citation type="submission" date="2019-03" db="EMBL/GenBank/DDBJ databases">
        <title>Rhodosporidium diobovatum UCD-FST 08-225 genome sequencing, assembly, and annotation.</title>
        <authorList>
            <person name="Fakankun I.U."/>
            <person name="Fristensky B."/>
            <person name="Levin D.B."/>
        </authorList>
    </citation>
    <scope>NUCLEOTIDE SEQUENCE [LARGE SCALE GENOMIC DNA]</scope>
    <source>
        <strain evidence="2 3">UCD-FST 08-225</strain>
    </source>
</reference>
<feature type="compositionally biased region" description="Polar residues" evidence="1">
    <location>
        <begin position="60"/>
        <end position="73"/>
    </location>
</feature>
<proteinExistence type="predicted"/>
<name>A0A5C5FMC8_9BASI</name>
<feature type="compositionally biased region" description="Basic and acidic residues" evidence="1">
    <location>
        <begin position="271"/>
        <end position="291"/>
    </location>
</feature>
<dbReference type="EMBL" id="SOZI01000205">
    <property type="protein sequence ID" value="TNY17422.1"/>
    <property type="molecule type" value="Genomic_DNA"/>
</dbReference>
<feature type="compositionally biased region" description="Low complexity" evidence="1">
    <location>
        <begin position="108"/>
        <end position="118"/>
    </location>
</feature>